<dbReference type="EMBL" id="FTOR01000006">
    <property type="protein sequence ID" value="SIT24391.1"/>
    <property type="molecule type" value="Genomic_DNA"/>
</dbReference>
<accession>A0A173MF38</accession>
<evidence type="ECO:0000313" key="2">
    <source>
        <dbReference type="Proteomes" id="UP000186917"/>
    </source>
</evidence>
<keyword evidence="2" id="KW-1185">Reference proteome</keyword>
<proteinExistence type="predicted"/>
<evidence type="ECO:0000313" key="1">
    <source>
        <dbReference type="EMBL" id="SIT24391.1"/>
    </source>
</evidence>
<dbReference type="STRING" id="477680.SAMN05421788_106117"/>
<dbReference type="KEGG" id="fln:FLA_2063"/>
<dbReference type="AlphaFoldDB" id="A0A173MF38"/>
<dbReference type="Proteomes" id="UP000186917">
    <property type="component" value="Unassembled WGS sequence"/>
</dbReference>
<dbReference type="OrthoDB" id="3470575at2"/>
<reference evidence="2" key="1">
    <citation type="submission" date="2017-01" db="EMBL/GenBank/DDBJ databases">
        <authorList>
            <person name="Varghese N."/>
            <person name="Submissions S."/>
        </authorList>
    </citation>
    <scope>NUCLEOTIDE SEQUENCE [LARGE SCALE GENOMIC DNA]</scope>
    <source>
        <strain evidence="2">DSM 21054</strain>
    </source>
</reference>
<organism evidence="1 2">
    <name type="scientific">Filimonas lacunae</name>
    <dbReference type="NCBI Taxonomy" id="477680"/>
    <lineage>
        <taxon>Bacteria</taxon>
        <taxon>Pseudomonadati</taxon>
        <taxon>Bacteroidota</taxon>
        <taxon>Chitinophagia</taxon>
        <taxon>Chitinophagales</taxon>
        <taxon>Chitinophagaceae</taxon>
        <taxon>Filimonas</taxon>
    </lineage>
</organism>
<protein>
    <submittedName>
        <fullName evidence="1">Uncharacterized protein</fullName>
    </submittedName>
</protein>
<name>A0A173MF38_9BACT</name>
<gene>
    <name evidence="1" type="ORF">SAMN05421788_106117</name>
</gene>
<sequence>MLLISSNDVLEAEIAKVPGKPAVLEVLWDGDSEGWFLYATLYSLQRKFFRNKMLIHRLGVIRFNGDHSQFNGTTPDWPEAAYAVILGRQMAEKYDLTFYFPSEKEPEDNCPGWMQRHKGVSCADCNKLILPVVAPDLPRNICYNCYLKKEYRNKR</sequence>
<dbReference type="RefSeq" id="WP_076380331.1">
    <property type="nucleotide sequence ID" value="NZ_AP017422.1"/>
</dbReference>